<keyword evidence="2" id="KW-1185">Reference proteome</keyword>
<organism evidence="1 2">
    <name type="scientific">Mesorhizobium amorphae CCNWGS0123</name>
    <dbReference type="NCBI Taxonomy" id="1082933"/>
    <lineage>
        <taxon>Bacteria</taxon>
        <taxon>Pseudomonadati</taxon>
        <taxon>Pseudomonadota</taxon>
        <taxon>Alphaproteobacteria</taxon>
        <taxon>Hyphomicrobiales</taxon>
        <taxon>Phyllobacteriaceae</taxon>
        <taxon>Mesorhizobium</taxon>
    </lineage>
</organism>
<dbReference type="RefSeq" id="WP_006203648.1">
    <property type="nucleotide sequence ID" value="NZ_AGSN01000130.1"/>
</dbReference>
<dbReference type="PATRIC" id="fig|1082933.3.peg.3927"/>
<dbReference type="Proteomes" id="UP000002949">
    <property type="component" value="Unassembled WGS sequence"/>
</dbReference>
<evidence type="ECO:0000313" key="1">
    <source>
        <dbReference type="EMBL" id="EHH10285.1"/>
    </source>
</evidence>
<dbReference type="EMBL" id="AGSN01000130">
    <property type="protein sequence ID" value="EHH10285.1"/>
    <property type="molecule type" value="Genomic_DNA"/>
</dbReference>
<sequence length="50" mass="5485">MSSAESIDARLVRIECAVTGEQLRGESRAARNAALDLLDEAEDKSSKKHR</sequence>
<dbReference type="AlphaFoldDB" id="G6YDI5"/>
<accession>G6YDI5</accession>
<name>G6YDI5_9HYPH</name>
<evidence type="ECO:0000313" key="2">
    <source>
        <dbReference type="Proteomes" id="UP000002949"/>
    </source>
</evidence>
<protein>
    <submittedName>
        <fullName evidence="1">Uncharacterized protein</fullName>
    </submittedName>
</protein>
<reference evidence="1 2" key="1">
    <citation type="journal article" date="2012" name="J. Bacteriol.">
        <title>Draft Genome Sequence of Plant Growth-Promoting Rhizobium Mesorhizobium amorphae, Isolated from Zinc-Lead Mine Tailings.</title>
        <authorList>
            <person name="Hao X."/>
            <person name="Lin Y."/>
            <person name="Johnstone L."/>
            <person name="Baltrus D.A."/>
            <person name="Miller S.J."/>
            <person name="Wei G."/>
            <person name="Rensing C."/>
        </authorList>
    </citation>
    <scope>NUCLEOTIDE SEQUENCE [LARGE SCALE GENOMIC DNA]</scope>
    <source>
        <strain evidence="1 2">CCNWGS0123</strain>
    </source>
</reference>
<gene>
    <name evidence="1" type="ORF">MEA186_20127</name>
</gene>
<proteinExistence type="predicted"/>